<evidence type="ECO:0000313" key="4">
    <source>
        <dbReference type="Proteomes" id="UP000288071"/>
    </source>
</evidence>
<proteinExistence type="predicted"/>
<evidence type="ECO:0000256" key="1">
    <source>
        <dbReference type="SAM" id="MobiDB-lite"/>
    </source>
</evidence>
<dbReference type="RefSeq" id="WP_128155378.1">
    <property type="nucleotide sequence ID" value="NZ_JBHSOM010000016.1"/>
</dbReference>
<dbReference type="InterPro" id="IPR028992">
    <property type="entry name" value="Hedgehog/Intein_dom"/>
</dbReference>
<protein>
    <recommendedName>
        <fullName evidence="2">Hedgehog/Intein (Hint) domain-containing protein</fullName>
    </recommendedName>
</protein>
<dbReference type="Proteomes" id="UP000288071">
    <property type="component" value="Unassembled WGS sequence"/>
</dbReference>
<sequence length="178" mass="18412">MDRPSSGREMQGAAAPGSRSAIVLDPHPGAGAGAGLAGIALGTRVATLDGLLPVEYLGPGDRVITRSGMCRLRAATSVPTRGRLVQVAPGALGHDRPERALLLGEGTPVLIRDWRAEALFGRKEALVEVSRLLDGQFIARAAGAKTRLFALHFDAAEVIYADGVEIGTTPLRTAAATG</sequence>
<evidence type="ECO:0000313" key="3">
    <source>
        <dbReference type="EMBL" id="RWR54016.1"/>
    </source>
</evidence>
<dbReference type="Pfam" id="PF13403">
    <property type="entry name" value="Hint_2"/>
    <property type="match status" value="1"/>
</dbReference>
<organism evidence="3 4">
    <name type="scientific">Paenirhodobacter huangdaonensis</name>
    <dbReference type="NCBI Taxonomy" id="2501515"/>
    <lineage>
        <taxon>Bacteria</taxon>
        <taxon>Pseudomonadati</taxon>
        <taxon>Pseudomonadota</taxon>
        <taxon>Alphaproteobacteria</taxon>
        <taxon>Rhodobacterales</taxon>
        <taxon>Rhodobacter group</taxon>
        <taxon>Paenirhodobacter</taxon>
    </lineage>
</organism>
<reference evidence="4" key="1">
    <citation type="submission" date="2019-01" db="EMBL/GenBank/DDBJ databases">
        <title>Sinorhodobacter populi sp. nov. isolated from the symptomatic bark tissue of Populus euramericana canker.</title>
        <authorList>
            <person name="Li Y."/>
        </authorList>
    </citation>
    <scope>NUCLEOTIDE SEQUENCE [LARGE SCALE GENOMIC DNA]</scope>
    <source>
        <strain evidence="4">CGMCC 1.12963</strain>
    </source>
</reference>
<dbReference type="AlphaFoldDB" id="A0A443LY12"/>
<evidence type="ECO:0000259" key="2">
    <source>
        <dbReference type="Pfam" id="PF13403"/>
    </source>
</evidence>
<keyword evidence="4" id="KW-1185">Reference proteome</keyword>
<feature type="region of interest" description="Disordered" evidence="1">
    <location>
        <begin position="1"/>
        <end position="21"/>
    </location>
</feature>
<dbReference type="EMBL" id="SAVA01000002">
    <property type="protein sequence ID" value="RWR54016.1"/>
    <property type="molecule type" value="Genomic_DNA"/>
</dbReference>
<comment type="caution">
    <text evidence="3">The sequence shown here is derived from an EMBL/GenBank/DDBJ whole genome shotgun (WGS) entry which is preliminary data.</text>
</comment>
<reference evidence="3 4" key="2">
    <citation type="submission" date="2019-01" db="EMBL/GenBank/DDBJ databases">
        <title>Sinorhodobacter populi sp. nov. isolated from the symptomatic bark tissue of Populus euramericana canker.</title>
        <authorList>
            <person name="Xu G."/>
        </authorList>
    </citation>
    <scope>NUCLEOTIDE SEQUENCE [LARGE SCALE GENOMIC DNA]</scope>
    <source>
        <strain evidence="3 4">CGMCC 1.12963</strain>
    </source>
</reference>
<gene>
    <name evidence="3" type="ORF">EOW66_05235</name>
</gene>
<name>A0A443LY12_9RHOB</name>
<feature type="domain" description="Hedgehog/Intein (Hint)" evidence="2">
    <location>
        <begin position="41"/>
        <end position="166"/>
    </location>
</feature>
<accession>A0A443LY12</accession>